<feature type="transmembrane region" description="Helical" evidence="9">
    <location>
        <begin position="400"/>
        <end position="418"/>
    </location>
</feature>
<dbReference type="NCBIfam" id="TIGR00835">
    <property type="entry name" value="agcS"/>
    <property type="match status" value="1"/>
</dbReference>
<keyword evidence="3 9" id="KW-0813">Transport</keyword>
<feature type="transmembrane region" description="Helical" evidence="9">
    <location>
        <begin position="330"/>
        <end position="352"/>
    </location>
</feature>
<name>A0A9D3ABT2_9BURK</name>
<feature type="transmembrane region" description="Helical" evidence="9">
    <location>
        <begin position="194"/>
        <end position="214"/>
    </location>
</feature>
<dbReference type="Gene3D" id="1.20.1740.10">
    <property type="entry name" value="Amino acid/polyamine transporter I"/>
    <property type="match status" value="1"/>
</dbReference>
<dbReference type="GO" id="GO:0005283">
    <property type="term" value="F:amino acid:sodium symporter activity"/>
    <property type="evidence" value="ECO:0007669"/>
    <property type="project" value="InterPro"/>
</dbReference>
<dbReference type="PROSITE" id="PS00873">
    <property type="entry name" value="NA_ALANINE_SYMP"/>
    <property type="match status" value="1"/>
</dbReference>
<dbReference type="FunFam" id="1.20.1740.10:FF:000004">
    <property type="entry name" value="Sodium:alanine symporter family protein"/>
    <property type="match status" value="1"/>
</dbReference>
<keyword evidence="7 9" id="KW-1133">Transmembrane helix</keyword>
<comment type="subcellular location">
    <subcellularLocation>
        <location evidence="9">Cell inner membrane</location>
        <topology evidence="9">Multi-pass membrane protein</topology>
    </subcellularLocation>
    <subcellularLocation>
        <location evidence="1">Cell membrane</location>
        <topology evidence="1">Multi-pass membrane protein</topology>
    </subcellularLocation>
</comment>
<comment type="similarity">
    <text evidence="2 9">Belongs to the alanine or glycine:cation symporter (AGCS) (TC 2.A.25) family.</text>
</comment>
<evidence type="ECO:0000256" key="3">
    <source>
        <dbReference type="ARBA" id="ARBA00022448"/>
    </source>
</evidence>
<keyword evidence="4" id="KW-1003">Cell membrane</keyword>
<evidence type="ECO:0000256" key="2">
    <source>
        <dbReference type="ARBA" id="ARBA00009261"/>
    </source>
</evidence>
<dbReference type="AlphaFoldDB" id="A0A9D3ABT2"/>
<feature type="transmembrane region" description="Helical" evidence="9">
    <location>
        <begin position="160"/>
        <end position="182"/>
    </location>
</feature>
<dbReference type="PANTHER" id="PTHR30330">
    <property type="entry name" value="AGSS FAMILY TRANSPORTER, SODIUM-ALANINE"/>
    <property type="match status" value="1"/>
</dbReference>
<dbReference type="PANTHER" id="PTHR30330:SF3">
    <property type="entry name" value="TRANSCRIPTIONAL REGULATOR, LRP FAMILY"/>
    <property type="match status" value="1"/>
</dbReference>
<comment type="caution">
    <text evidence="10">The sequence shown here is derived from an EMBL/GenBank/DDBJ whole genome shotgun (WGS) entry which is preliminary data.</text>
</comment>
<protein>
    <submittedName>
        <fullName evidence="10">Sodium:alanine symporter family protein</fullName>
    </submittedName>
</protein>
<dbReference type="EMBL" id="DYTQ01000104">
    <property type="protein sequence ID" value="HJH24770.1"/>
    <property type="molecule type" value="Genomic_DNA"/>
</dbReference>
<dbReference type="Proteomes" id="UP000700248">
    <property type="component" value="Unassembled WGS sequence"/>
</dbReference>
<feature type="transmembrane region" description="Helical" evidence="9">
    <location>
        <begin position="128"/>
        <end position="148"/>
    </location>
</feature>
<keyword evidence="5 9" id="KW-0812">Transmembrane</keyword>
<evidence type="ECO:0000256" key="1">
    <source>
        <dbReference type="ARBA" id="ARBA00004651"/>
    </source>
</evidence>
<accession>A0A9D3ABT2</accession>
<organism evidence="10 11">
    <name type="scientific">Paenalcaligenes hominis</name>
    <dbReference type="NCBI Taxonomy" id="643674"/>
    <lineage>
        <taxon>Bacteria</taxon>
        <taxon>Pseudomonadati</taxon>
        <taxon>Pseudomonadota</taxon>
        <taxon>Betaproteobacteria</taxon>
        <taxon>Burkholderiales</taxon>
        <taxon>Alcaligenaceae</taxon>
        <taxon>Paenalcaligenes</taxon>
    </lineage>
</organism>
<keyword evidence="6 9" id="KW-0769">Symport</keyword>
<evidence type="ECO:0000256" key="8">
    <source>
        <dbReference type="ARBA" id="ARBA00023136"/>
    </source>
</evidence>
<evidence type="ECO:0000256" key="9">
    <source>
        <dbReference type="RuleBase" id="RU363064"/>
    </source>
</evidence>
<evidence type="ECO:0000256" key="4">
    <source>
        <dbReference type="ARBA" id="ARBA00022475"/>
    </source>
</evidence>
<feature type="transmembrane region" description="Helical" evidence="9">
    <location>
        <begin position="220"/>
        <end position="247"/>
    </location>
</feature>
<evidence type="ECO:0000256" key="5">
    <source>
        <dbReference type="ARBA" id="ARBA00022692"/>
    </source>
</evidence>
<gene>
    <name evidence="10" type="ORF">K8U84_09475</name>
</gene>
<reference evidence="10" key="2">
    <citation type="submission" date="2021-09" db="EMBL/GenBank/DDBJ databases">
        <authorList>
            <person name="Gilroy R."/>
        </authorList>
    </citation>
    <scope>NUCLEOTIDE SEQUENCE</scope>
    <source>
        <strain evidence="10">CHK175-13533</strain>
    </source>
</reference>
<keyword evidence="8 9" id="KW-0472">Membrane</keyword>
<sequence length="432" mass="45675">MLLLLAGTGVFLTFGLRFMPQRKLGYGFKMLWQGRSSTEKGDISPFNALMTALSATIGTGNIAGVATAIFYGGPGAIFWMWLIALIGMATKFCEATLAVHFREVDAKGHYVGGPMYYIRNGLGPNWKWLGVIFAIFGMFAGFGIGNSIQAHSVADVMQSAFSVPPLLTGIIIALLVGMVLLGGIKRIGDVAGKLVPLMAVFYVGGGLLVLALHIDRIPDAISLILYHAFNPTAAAGGFAGATVWAAIRFGVARGIFSNEAGLGSAPIAHATAKTDSPIRQGTVAMLGTFLDTIVVCTITALVIVVTGAWQSGENGATLSAHAFSHGLGPVGRYIVSIGVALFAFTTIIGWSFYSEKCAQFLFGERSNFPFRLIWVVVIPIGTLPGMDLGSLWLVADTLNALMAIPNLIALLLLSPVVFKLTKAYFASSAEQK</sequence>
<evidence type="ECO:0000313" key="11">
    <source>
        <dbReference type="Proteomes" id="UP000700248"/>
    </source>
</evidence>
<feature type="transmembrane region" description="Helical" evidence="9">
    <location>
        <begin position="372"/>
        <end position="394"/>
    </location>
</feature>
<dbReference type="InterPro" id="IPR001463">
    <property type="entry name" value="Na/Ala_symport"/>
</dbReference>
<dbReference type="RefSeq" id="WP_276831565.1">
    <property type="nucleotide sequence ID" value="NZ_DYTQ01000104.1"/>
</dbReference>
<dbReference type="Pfam" id="PF01235">
    <property type="entry name" value="Na_Ala_symp"/>
    <property type="match status" value="1"/>
</dbReference>
<keyword evidence="9" id="KW-0997">Cell inner membrane</keyword>
<dbReference type="GO" id="GO:0005886">
    <property type="term" value="C:plasma membrane"/>
    <property type="evidence" value="ECO:0007669"/>
    <property type="project" value="UniProtKB-SubCell"/>
</dbReference>
<dbReference type="PRINTS" id="PR00175">
    <property type="entry name" value="NAALASMPORT"/>
</dbReference>
<evidence type="ECO:0000313" key="10">
    <source>
        <dbReference type="EMBL" id="HJH24770.1"/>
    </source>
</evidence>
<reference evidence="10" key="1">
    <citation type="journal article" date="2021" name="PeerJ">
        <title>Extensive microbial diversity within the chicken gut microbiome revealed by metagenomics and culture.</title>
        <authorList>
            <person name="Gilroy R."/>
            <person name="Ravi A."/>
            <person name="Getino M."/>
            <person name="Pursley I."/>
            <person name="Horton D.L."/>
            <person name="Alikhan N.F."/>
            <person name="Baker D."/>
            <person name="Gharbi K."/>
            <person name="Hall N."/>
            <person name="Watson M."/>
            <person name="Adriaenssens E.M."/>
            <person name="Foster-Nyarko E."/>
            <person name="Jarju S."/>
            <person name="Secka A."/>
            <person name="Antonio M."/>
            <person name="Oren A."/>
            <person name="Chaudhuri R.R."/>
            <person name="La Ragione R."/>
            <person name="Hildebrand F."/>
            <person name="Pallen M.J."/>
        </authorList>
    </citation>
    <scope>NUCLEOTIDE SEQUENCE</scope>
    <source>
        <strain evidence="10">CHK175-13533</strain>
    </source>
</reference>
<proteinExistence type="inferred from homology"/>
<evidence type="ECO:0000256" key="6">
    <source>
        <dbReference type="ARBA" id="ARBA00022847"/>
    </source>
</evidence>
<evidence type="ECO:0000256" key="7">
    <source>
        <dbReference type="ARBA" id="ARBA00022989"/>
    </source>
</evidence>
<feature type="transmembrane region" description="Helical" evidence="9">
    <location>
        <begin position="283"/>
        <end position="310"/>
    </location>
</feature>
<feature type="transmembrane region" description="Helical" evidence="9">
    <location>
        <begin position="49"/>
        <end position="82"/>
    </location>
</feature>